<dbReference type="GO" id="GO:0046872">
    <property type="term" value="F:metal ion binding"/>
    <property type="evidence" value="ECO:0007669"/>
    <property type="project" value="UniProtKB-KW"/>
</dbReference>
<dbReference type="PROSITE" id="PS01032">
    <property type="entry name" value="PPM_1"/>
    <property type="match status" value="1"/>
</dbReference>
<protein>
    <recommendedName>
        <fullName evidence="5">PPM-type phosphatase domain-containing protein</fullName>
    </recommendedName>
</protein>
<evidence type="ECO:0000256" key="2">
    <source>
        <dbReference type="ARBA" id="ARBA00022801"/>
    </source>
</evidence>
<keyword evidence="3 4" id="KW-0904">Protein phosphatase</keyword>
<keyword evidence="1" id="KW-0479">Metal-binding</keyword>
<gene>
    <name evidence="6" type="ORF">TVY486_1004990</name>
</gene>
<dbReference type="InterPro" id="IPR015655">
    <property type="entry name" value="PP2C"/>
</dbReference>
<organism evidence="6">
    <name type="scientific">Trypanosoma vivax (strain Y486)</name>
    <dbReference type="NCBI Taxonomy" id="1055687"/>
    <lineage>
        <taxon>Eukaryota</taxon>
        <taxon>Discoba</taxon>
        <taxon>Euglenozoa</taxon>
        <taxon>Kinetoplastea</taxon>
        <taxon>Metakinetoplastina</taxon>
        <taxon>Trypanosomatida</taxon>
        <taxon>Trypanosomatidae</taxon>
        <taxon>Trypanosoma</taxon>
        <taxon>Duttonella</taxon>
    </lineage>
</organism>
<dbReference type="Pfam" id="PF00481">
    <property type="entry name" value="PP2C"/>
    <property type="match status" value="1"/>
</dbReference>
<dbReference type="PANTHER" id="PTHR13832:SF855">
    <property type="entry name" value="PHOSPHATASE 2C-LIKE, PUTATIVE-RELATED"/>
    <property type="match status" value="1"/>
</dbReference>
<accession>G0U6E4</accession>
<dbReference type="VEuPathDB" id="TriTrypDB:TvY486_1004990"/>
<dbReference type="InterPro" id="IPR036457">
    <property type="entry name" value="PPM-type-like_dom_sf"/>
</dbReference>
<evidence type="ECO:0000256" key="1">
    <source>
        <dbReference type="ARBA" id="ARBA00022723"/>
    </source>
</evidence>
<evidence type="ECO:0000256" key="4">
    <source>
        <dbReference type="RuleBase" id="RU003465"/>
    </source>
</evidence>
<dbReference type="SUPFAM" id="SSF81606">
    <property type="entry name" value="PP2C-like"/>
    <property type="match status" value="1"/>
</dbReference>
<dbReference type="EMBL" id="HE573026">
    <property type="protein sequence ID" value="CCC51448.1"/>
    <property type="molecule type" value="Genomic_DNA"/>
</dbReference>
<evidence type="ECO:0000256" key="3">
    <source>
        <dbReference type="ARBA" id="ARBA00022912"/>
    </source>
</evidence>
<feature type="domain" description="PPM-type phosphatase" evidence="5">
    <location>
        <begin position="24"/>
        <end position="286"/>
    </location>
</feature>
<dbReference type="SMART" id="SM00332">
    <property type="entry name" value="PP2Cc"/>
    <property type="match status" value="1"/>
</dbReference>
<dbReference type="InterPro" id="IPR000222">
    <property type="entry name" value="PP2C_BS"/>
</dbReference>
<dbReference type="Gene3D" id="3.60.40.10">
    <property type="entry name" value="PPM-type phosphatase domain"/>
    <property type="match status" value="1"/>
</dbReference>
<dbReference type="CDD" id="cd00143">
    <property type="entry name" value="PP2Cc"/>
    <property type="match status" value="1"/>
</dbReference>
<proteinExistence type="inferred from homology"/>
<dbReference type="PROSITE" id="PS51746">
    <property type="entry name" value="PPM_2"/>
    <property type="match status" value="1"/>
</dbReference>
<keyword evidence="2 4" id="KW-0378">Hydrolase</keyword>
<sequence>METNKVSNPIIEKHTSTFQTSHFHVGCSAMQGWRKTMEDSHVAHLTVGGDKHCAFLGVFDGHAGSKIAKYCSFHLFDELSKTPEFMNGQYEKAFLKTFESFDTKVCNSTELRYEGGTTANCVFINKHEIFCANTGDCRAVLYRGNRTVPLSVDHKPSDPVETERILNGGGTLKNNRVNGTLAVSRAIGDFELKDNKEKAWDQQIVTALPDITKTEITTDDAFIVVGSDGIWEVLGNDACCDFINSSFAECNDDIGLVCEKVLQKCLAPKPSDFVGIDNMTIIIAKFMPEFFKNV</sequence>
<evidence type="ECO:0000313" key="6">
    <source>
        <dbReference type="EMBL" id="CCC51448.1"/>
    </source>
</evidence>
<dbReference type="InterPro" id="IPR001932">
    <property type="entry name" value="PPM-type_phosphatase-like_dom"/>
</dbReference>
<dbReference type="PANTHER" id="PTHR13832">
    <property type="entry name" value="PROTEIN PHOSPHATASE 2C"/>
    <property type="match status" value="1"/>
</dbReference>
<dbReference type="AlphaFoldDB" id="G0U6E4"/>
<reference evidence="6" key="1">
    <citation type="journal article" date="2012" name="Proc. Natl. Acad. Sci. U.S.A.">
        <title>Antigenic diversity is generated by distinct evolutionary mechanisms in African trypanosome species.</title>
        <authorList>
            <person name="Jackson A.P."/>
            <person name="Berry A."/>
            <person name="Aslett M."/>
            <person name="Allison H.C."/>
            <person name="Burton P."/>
            <person name="Vavrova-Anderson J."/>
            <person name="Brown R."/>
            <person name="Browne H."/>
            <person name="Corton N."/>
            <person name="Hauser H."/>
            <person name="Gamble J."/>
            <person name="Gilderthorp R."/>
            <person name="Marcello L."/>
            <person name="McQuillan J."/>
            <person name="Otto T.D."/>
            <person name="Quail M.A."/>
            <person name="Sanders M.J."/>
            <person name="van Tonder A."/>
            <person name="Ginger M.L."/>
            <person name="Field M.C."/>
            <person name="Barry J.D."/>
            <person name="Hertz-Fowler C."/>
            <person name="Berriman M."/>
        </authorList>
    </citation>
    <scope>NUCLEOTIDE SEQUENCE</scope>
    <source>
        <strain evidence="6">Y486</strain>
    </source>
</reference>
<comment type="similarity">
    <text evidence="4">Belongs to the PP2C family.</text>
</comment>
<evidence type="ECO:0000259" key="5">
    <source>
        <dbReference type="PROSITE" id="PS51746"/>
    </source>
</evidence>
<name>G0U6E4_TRYVY</name>
<dbReference type="GO" id="GO:0004722">
    <property type="term" value="F:protein serine/threonine phosphatase activity"/>
    <property type="evidence" value="ECO:0007669"/>
    <property type="project" value="InterPro"/>
</dbReference>